<dbReference type="Proteomes" id="UP000327317">
    <property type="component" value="Segment"/>
</dbReference>
<name>A0A5J6TNQ0_9CAUD</name>
<evidence type="ECO:0000313" key="2">
    <source>
        <dbReference type="EMBL" id="QFG10352.1"/>
    </source>
</evidence>
<protein>
    <recommendedName>
        <fullName evidence="1">DUF7192 domain-containing protein</fullName>
    </recommendedName>
</protein>
<dbReference type="RefSeq" id="YP_010013474.1">
    <property type="nucleotide sequence ID" value="NC_053511.1"/>
</dbReference>
<dbReference type="EMBL" id="MN234187">
    <property type="protein sequence ID" value="QFG10352.1"/>
    <property type="molecule type" value="Genomic_DNA"/>
</dbReference>
<proteinExistence type="predicted"/>
<sequence>MRKIRETSEEGRDRSVITFESFHDLINHNREHDYRSAHMGDGGGKRFYGCDNMQEADKLARQGLPRSGVEAIKLASQNVALMAGELHRPMFDETYDVSGAVVDMGRYVEGEPECMVQYYPVEEPGQSKIVALILNVTYNCMISAEAIKKNGQAMMALVEAIETTGMQAEIWVDMYVSGGWDETKKYARTAVRLKKAGEPFDVSMFMYSLTHNSFLRCHLFNAMHSHPADVRKKCGIYPEGGYGSPIHNAQDMEDFPPYSIYIPVISRDSEAGQFVKGVLKELNLIAA</sequence>
<feature type="domain" description="DUF7192" evidence="1">
    <location>
        <begin position="5"/>
        <end position="285"/>
    </location>
</feature>
<dbReference type="InterPro" id="IPR055616">
    <property type="entry name" value="DUF7192"/>
</dbReference>
<dbReference type="KEGG" id="vg:63210078"/>
<gene>
    <name evidence="2" type="primary">140</name>
    <name evidence="2" type="ORF">SEA_DYOEDAFOS_140</name>
</gene>
<reference evidence="2 3" key="1">
    <citation type="submission" date="2019-07" db="EMBL/GenBank/DDBJ databases">
        <authorList>
            <person name="Stoner T.H."/>
            <person name="Garlena R.A."/>
            <person name="Russell D.A."/>
            <person name="Pope W.H."/>
            <person name="Jacobs-Sera D."/>
            <person name="Hatfull G.F."/>
        </authorList>
    </citation>
    <scope>NUCLEOTIDE SEQUENCE [LARGE SCALE GENOMIC DNA]</scope>
</reference>
<dbReference type="GeneID" id="63210078"/>
<organism evidence="2 3">
    <name type="scientific">Mycobacterium phage DyoEdafos</name>
    <dbReference type="NCBI Taxonomy" id="2599860"/>
    <lineage>
        <taxon>Viruses</taxon>
        <taxon>Duplodnaviria</taxon>
        <taxon>Heunggongvirae</taxon>
        <taxon>Uroviricota</taxon>
        <taxon>Caudoviricetes</taxon>
        <taxon>Vilmaviridae</taxon>
        <taxon>Lclasvirinae</taxon>
        <taxon>Bromdenvirus</taxon>
        <taxon>Bromdenvirus dyoedafos</taxon>
    </lineage>
</organism>
<keyword evidence="3" id="KW-1185">Reference proteome</keyword>
<evidence type="ECO:0000313" key="3">
    <source>
        <dbReference type="Proteomes" id="UP000327317"/>
    </source>
</evidence>
<evidence type="ECO:0000259" key="1">
    <source>
        <dbReference type="Pfam" id="PF23822"/>
    </source>
</evidence>
<dbReference type="Pfam" id="PF23822">
    <property type="entry name" value="DUF7192"/>
    <property type="match status" value="1"/>
</dbReference>
<accession>A0A5J6TNQ0</accession>